<evidence type="ECO:0000256" key="2">
    <source>
        <dbReference type="ARBA" id="ARBA00023043"/>
    </source>
</evidence>
<dbReference type="Gene3D" id="1.25.40.20">
    <property type="entry name" value="Ankyrin repeat-containing domain"/>
    <property type="match status" value="1"/>
</dbReference>
<proteinExistence type="predicted"/>
<comment type="caution">
    <text evidence="4">The sequence shown here is derived from an EMBL/GenBank/DDBJ whole genome shotgun (WGS) entry which is preliminary data.</text>
</comment>
<evidence type="ECO:0000256" key="3">
    <source>
        <dbReference type="PROSITE-ProRule" id="PRU00023"/>
    </source>
</evidence>
<accession>A0A9W4TW91</accession>
<dbReference type="PANTHER" id="PTHR24198:SF165">
    <property type="entry name" value="ANKYRIN REPEAT-CONTAINING PROTEIN-RELATED"/>
    <property type="match status" value="1"/>
</dbReference>
<dbReference type="PANTHER" id="PTHR24198">
    <property type="entry name" value="ANKYRIN REPEAT AND PROTEIN KINASE DOMAIN-CONTAINING PROTEIN"/>
    <property type="match status" value="1"/>
</dbReference>
<dbReference type="OrthoDB" id="539213at2759"/>
<keyword evidence="5" id="KW-1185">Reference proteome</keyword>
<evidence type="ECO:0000313" key="4">
    <source>
        <dbReference type="EMBL" id="CAI5758573.1"/>
    </source>
</evidence>
<keyword evidence="1" id="KW-0677">Repeat</keyword>
<name>A0A9W4TW91_9ASCO</name>
<evidence type="ECO:0000313" key="5">
    <source>
        <dbReference type="Proteomes" id="UP001152885"/>
    </source>
</evidence>
<evidence type="ECO:0000256" key="1">
    <source>
        <dbReference type="ARBA" id="ARBA00022737"/>
    </source>
</evidence>
<protein>
    <submittedName>
        <fullName evidence="4">Uncharacterized protein</fullName>
    </submittedName>
</protein>
<dbReference type="Pfam" id="PF12796">
    <property type="entry name" value="Ank_2"/>
    <property type="match status" value="1"/>
</dbReference>
<dbReference type="InterPro" id="IPR036770">
    <property type="entry name" value="Ankyrin_rpt-contain_sf"/>
</dbReference>
<gene>
    <name evidence="4" type="ORF">CANVERA_P3085</name>
</gene>
<dbReference type="Pfam" id="PF00023">
    <property type="entry name" value="Ank"/>
    <property type="match status" value="1"/>
</dbReference>
<reference evidence="4" key="1">
    <citation type="submission" date="2022-12" db="EMBL/GenBank/DDBJ databases">
        <authorList>
            <person name="Brejova B."/>
        </authorList>
    </citation>
    <scope>NUCLEOTIDE SEQUENCE</scope>
</reference>
<feature type="repeat" description="ANK" evidence="3">
    <location>
        <begin position="180"/>
        <end position="212"/>
    </location>
</feature>
<dbReference type="InterPro" id="IPR002110">
    <property type="entry name" value="Ankyrin_rpt"/>
</dbReference>
<dbReference type="PROSITE" id="PS50297">
    <property type="entry name" value="ANK_REP_REGION"/>
    <property type="match status" value="1"/>
</dbReference>
<dbReference type="SUPFAM" id="SSF48403">
    <property type="entry name" value="Ankyrin repeat"/>
    <property type="match status" value="1"/>
</dbReference>
<dbReference type="SMART" id="SM00248">
    <property type="entry name" value="ANK"/>
    <property type="match status" value="6"/>
</dbReference>
<dbReference type="Proteomes" id="UP001152885">
    <property type="component" value="Unassembled WGS sequence"/>
</dbReference>
<dbReference type="PROSITE" id="PS50088">
    <property type="entry name" value="ANK_REPEAT"/>
    <property type="match status" value="1"/>
</dbReference>
<dbReference type="AlphaFoldDB" id="A0A9W4TW91"/>
<organism evidence="4 5">
    <name type="scientific">Candida verbasci</name>
    <dbReference type="NCBI Taxonomy" id="1227364"/>
    <lineage>
        <taxon>Eukaryota</taxon>
        <taxon>Fungi</taxon>
        <taxon>Dikarya</taxon>
        <taxon>Ascomycota</taxon>
        <taxon>Saccharomycotina</taxon>
        <taxon>Pichiomycetes</taxon>
        <taxon>Debaryomycetaceae</taxon>
        <taxon>Candida/Lodderomyces clade</taxon>
        <taxon>Candida</taxon>
    </lineage>
</organism>
<dbReference type="EMBL" id="CANTUO010000003">
    <property type="protein sequence ID" value="CAI5758573.1"/>
    <property type="molecule type" value="Genomic_DNA"/>
</dbReference>
<sequence>MSADNHNKFAIHEAIKENNTQLAKSLIDANPSQLYVKDEDDRIPLHWACTINNEALVNHILEKDPKKNVDLDEFVDLSGWTPLHITSSIGNLNIFNAIYHHYSDLDLNIKTNTGTTYLDLAISKKYIELVKELIELKVNCRNKDKRGVTPIIRAASIGSKSVIQLLVDKGKININAKDNDGWTCLHHALSEGFGDIAIYLVKLGADPTIKNTSGELPIAVAVDDKVKQFFVSNLKKDEEGS</sequence>
<keyword evidence="2 3" id="KW-0040">ANK repeat</keyword>